<comment type="caution">
    <text evidence="11">The sequence shown here is derived from an EMBL/GenBank/DDBJ whole genome shotgun (WGS) entry which is preliminary data.</text>
</comment>
<keyword evidence="2" id="KW-0548">Nucleotidyltransferase</keyword>
<protein>
    <submittedName>
        <fullName evidence="11">Retrovirus-related Pol polyprotein from transposon 412</fullName>
    </submittedName>
</protein>
<feature type="compositionally biased region" description="Acidic residues" evidence="7">
    <location>
        <begin position="1577"/>
        <end position="1591"/>
    </location>
</feature>
<keyword evidence="4" id="KW-0255">Endonuclease</keyword>
<dbReference type="InterPro" id="IPR001584">
    <property type="entry name" value="Integrase_cat-core"/>
</dbReference>
<evidence type="ECO:0000256" key="5">
    <source>
        <dbReference type="ARBA" id="ARBA00022801"/>
    </source>
</evidence>
<dbReference type="EMBL" id="BQXS01011092">
    <property type="protein sequence ID" value="GKT35895.1"/>
    <property type="molecule type" value="Genomic_DNA"/>
</dbReference>
<evidence type="ECO:0000259" key="9">
    <source>
        <dbReference type="PROSITE" id="PS50878"/>
    </source>
</evidence>
<dbReference type="PANTHER" id="PTHR37984">
    <property type="entry name" value="PROTEIN CBG26694"/>
    <property type="match status" value="1"/>
</dbReference>
<evidence type="ECO:0000313" key="12">
    <source>
        <dbReference type="Proteomes" id="UP001057375"/>
    </source>
</evidence>
<dbReference type="PANTHER" id="PTHR37984:SF5">
    <property type="entry name" value="PROTEIN NYNRIN-LIKE"/>
    <property type="match status" value="1"/>
</dbReference>
<accession>A0ABQ5KTV6</accession>
<keyword evidence="12" id="KW-1185">Reference proteome</keyword>
<dbReference type="InterPro" id="IPR050951">
    <property type="entry name" value="Retrovirus_Pol_polyprotein"/>
</dbReference>
<evidence type="ECO:0000256" key="1">
    <source>
        <dbReference type="ARBA" id="ARBA00022679"/>
    </source>
</evidence>
<dbReference type="PROSITE" id="PS00141">
    <property type="entry name" value="ASP_PROTEASE"/>
    <property type="match status" value="1"/>
</dbReference>
<keyword evidence="3" id="KW-0540">Nuclease</keyword>
<evidence type="ECO:0000256" key="6">
    <source>
        <dbReference type="ARBA" id="ARBA00022918"/>
    </source>
</evidence>
<name>A0ABQ5KTV6_9EUKA</name>
<sequence>MADSPQKTTLIRYFHNKQLNKYLPQIERECLDGLLELRNSWGGPALRIYSPAWKDEAYTCACQRADYARHCEELGEKRVEVAYGKRRAASPKASVNVIGVNKDRSPVKREEPSLKRMVPLEREVLQQEAEMWASPSPEHGPHIQEDDVQTMKDKETNQMDNIMLIDGVLEQTEWQGRSSGTGVTAEKWPIECLTGEQPFNARKPDMVSNWYPGIPSCEVVYHELEPDGGAYDFDKKVVAENAKVLSEKPVVHCMAMSSGDDKDSGVVTVRVTILSSGSSKQVKCLFDTGSDISLISESWLRKVGYRVDGSKDGIPAGKAARLFDNAVVKADKPLVITVFGGGQVKATHYIVLKTRIMRGEGRNKNQYTTFCGYITYWLSSWLGREIPLIIGRDGMSVMKLNLDVIDMRAWRTSSDHTKEIESVLKQLTDKVKSGDMVETDDQSKDDKVMDLGDDPRVQATFQVMGDDIAEKVDDVVREMETVTVNDIKKFGSSVARVNETKCYLRLIVAMLKSVDGLFGGLDSCPANVGKFRIDLTSPDVVVSEPFRRIRRDWAQEIYQQLLEMERKKVIRPSTNEYHCATVIVPKKNGKLRLCVDYRPLNKVTKGMGQVLPVIDDLFQLLGGTKYYAVLDLTSGYWQIEVEESSKKFTSFVTQFGQYEFNRLPFGLKNAPPFFQECMNRVLTGLIGMVCCVYLDDIIVFSDTMMGLLVSLLAVLIRLEQFNLKVNLEKTIIGAKEVEFLGFMISEDGIRRSPKKLEALKKFKRLRNVSDVRSFLGTANYLKKFIPKYAEKVKPLTAMVGKHGVFKWTDEVKKAISVVTQDLENGLCLEFPRPDAELHLYTDASLCGIGGVLVQFDPKDIKRENPGIVEFLSRTLSAQEQNQTTTEREALAVFFCICKCEFHLRGRKFWVHTDHKNLKWIQNTKSAKVERWRTYLSDFEFELEYITGAKNVVADALSRIGHLPKPLKPGEKVKALSNDEADAEILKWRPEHVEARATPLVGEYPDIEVRDSMITRKAGEDFTPVVVTYLKAGEQLLSPGAHDSDEKWIEKIRKSQRKYMSSVVFKDKDDDFLAEVDGKLVIPDNDHELVTEIMTAVHDDPLAGHVGISKMLEGIRNNGIYIRNAHIYAKEHVDKCLICQRLRARLLVRRMMKSTSNSQPFDTVAVDTVGPIMVSNSGNRYLVVMVDMFTRWTEIVPTQTKEAVDAAQALIDGIFGRFGLPRVIQSDRGGEYVNGVIRELYTRLGITQHKVLAARPQANGMVERANQEVIRHIRIALAMIGYKDDWEHAIPMAQYVINTTKNRMTGVSPYEALFGQIHKPTRGSLLKWKDKEGKSDVDIDDIGDDELMNEYVKLLKQDVSLIHSVMKKANEEATLKRDKKIAPAVDAFNKQVEKRLIHGVQIERLGADDGPARTRLVYTPGSFVMLKPRTKVSHKFSSRLIGPWLVEKHNVETETLTLRNINDDSVTKVAADVVVPFDDSHATWEEMKAAATMDKEDYIVEEILSHTRNSGGRFAEKDRYLFEVKWLGYDKTDMQPWNNLVGNTSFVQYCKKDKKLKALFLDKKKGRNTRGRKKKDWQEEESEETSDESYRG</sequence>
<gene>
    <name evidence="11" type="ORF">ADUPG1_008960</name>
</gene>
<dbReference type="CDD" id="cd01647">
    <property type="entry name" value="RT_LTR"/>
    <property type="match status" value="1"/>
</dbReference>
<dbReference type="Pfam" id="PF00078">
    <property type="entry name" value="RVT_1"/>
    <property type="match status" value="1"/>
</dbReference>
<dbReference type="Pfam" id="PF17921">
    <property type="entry name" value="Integrase_H2C2"/>
    <property type="match status" value="1"/>
</dbReference>
<dbReference type="InterPro" id="IPR012337">
    <property type="entry name" value="RNaseH-like_sf"/>
</dbReference>
<proteinExistence type="predicted"/>
<dbReference type="SUPFAM" id="SSF53098">
    <property type="entry name" value="Ribonuclease H-like"/>
    <property type="match status" value="1"/>
</dbReference>
<dbReference type="InterPro" id="IPR016197">
    <property type="entry name" value="Chromo-like_dom_sf"/>
</dbReference>
<dbReference type="InterPro" id="IPR001969">
    <property type="entry name" value="Aspartic_peptidase_AS"/>
</dbReference>
<dbReference type="PROSITE" id="PS50878">
    <property type="entry name" value="RT_POL"/>
    <property type="match status" value="1"/>
</dbReference>
<dbReference type="Proteomes" id="UP001057375">
    <property type="component" value="Unassembled WGS sequence"/>
</dbReference>
<dbReference type="CDD" id="cd09274">
    <property type="entry name" value="RNase_HI_RT_Ty3"/>
    <property type="match status" value="1"/>
</dbReference>
<feature type="domain" description="Chromo" evidence="8">
    <location>
        <begin position="1497"/>
        <end position="1536"/>
    </location>
</feature>
<feature type="domain" description="Reverse transcriptase" evidence="9">
    <location>
        <begin position="565"/>
        <end position="744"/>
    </location>
</feature>
<dbReference type="SUPFAM" id="SSF54160">
    <property type="entry name" value="Chromo domain-like"/>
    <property type="match status" value="1"/>
</dbReference>
<dbReference type="InterPro" id="IPR036397">
    <property type="entry name" value="RNaseH_sf"/>
</dbReference>
<reference evidence="11" key="1">
    <citation type="submission" date="2022-03" db="EMBL/GenBank/DDBJ databases">
        <title>Draft genome sequence of Aduncisulcus paluster, a free-living microaerophilic Fornicata.</title>
        <authorList>
            <person name="Yuyama I."/>
            <person name="Kume K."/>
            <person name="Tamura T."/>
            <person name="Inagaki Y."/>
            <person name="Hashimoto T."/>
        </authorList>
    </citation>
    <scope>NUCLEOTIDE SEQUENCE</scope>
    <source>
        <strain evidence="11">NY0171</strain>
    </source>
</reference>
<dbReference type="InterPro" id="IPR000953">
    <property type="entry name" value="Chromo/chromo_shadow_dom"/>
</dbReference>
<evidence type="ECO:0000259" key="10">
    <source>
        <dbReference type="PROSITE" id="PS50994"/>
    </source>
</evidence>
<feature type="region of interest" description="Disordered" evidence="7">
    <location>
        <begin position="1566"/>
        <end position="1591"/>
    </location>
</feature>
<dbReference type="Gene3D" id="3.10.10.10">
    <property type="entry name" value="HIV Type 1 Reverse Transcriptase, subunit A, domain 1"/>
    <property type="match status" value="1"/>
</dbReference>
<dbReference type="SUPFAM" id="SSF56672">
    <property type="entry name" value="DNA/RNA polymerases"/>
    <property type="match status" value="1"/>
</dbReference>
<evidence type="ECO:0000256" key="4">
    <source>
        <dbReference type="ARBA" id="ARBA00022759"/>
    </source>
</evidence>
<dbReference type="Pfam" id="PF17917">
    <property type="entry name" value="RT_RNaseH"/>
    <property type="match status" value="1"/>
</dbReference>
<dbReference type="PROSITE" id="PS50994">
    <property type="entry name" value="INTEGRASE"/>
    <property type="match status" value="1"/>
</dbReference>
<dbReference type="InterPro" id="IPR041588">
    <property type="entry name" value="Integrase_H2C2"/>
</dbReference>
<dbReference type="Gene3D" id="3.30.70.270">
    <property type="match status" value="2"/>
</dbReference>
<dbReference type="InterPro" id="IPR043128">
    <property type="entry name" value="Rev_trsase/Diguanyl_cyclase"/>
</dbReference>
<dbReference type="InterPro" id="IPR041373">
    <property type="entry name" value="RT_RNaseH"/>
</dbReference>
<evidence type="ECO:0000256" key="7">
    <source>
        <dbReference type="SAM" id="MobiDB-lite"/>
    </source>
</evidence>
<dbReference type="InterPro" id="IPR043502">
    <property type="entry name" value="DNA/RNA_pol_sf"/>
</dbReference>
<dbReference type="Gene3D" id="1.10.340.70">
    <property type="match status" value="1"/>
</dbReference>
<dbReference type="InterPro" id="IPR000477">
    <property type="entry name" value="RT_dom"/>
</dbReference>
<keyword evidence="6" id="KW-0695">RNA-directed DNA polymerase</keyword>
<organism evidence="11 12">
    <name type="scientific">Aduncisulcus paluster</name>
    <dbReference type="NCBI Taxonomy" id="2918883"/>
    <lineage>
        <taxon>Eukaryota</taxon>
        <taxon>Metamonada</taxon>
        <taxon>Carpediemonas-like organisms</taxon>
        <taxon>Aduncisulcus</taxon>
    </lineage>
</organism>
<feature type="domain" description="Integrase catalytic" evidence="10">
    <location>
        <begin position="1155"/>
        <end position="1316"/>
    </location>
</feature>
<evidence type="ECO:0000256" key="3">
    <source>
        <dbReference type="ARBA" id="ARBA00022722"/>
    </source>
</evidence>
<evidence type="ECO:0000259" key="8">
    <source>
        <dbReference type="PROSITE" id="PS50013"/>
    </source>
</evidence>
<keyword evidence="1" id="KW-0808">Transferase</keyword>
<keyword evidence="5" id="KW-0378">Hydrolase</keyword>
<evidence type="ECO:0000313" key="11">
    <source>
        <dbReference type="EMBL" id="GKT35895.1"/>
    </source>
</evidence>
<evidence type="ECO:0000256" key="2">
    <source>
        <dbReference type="ARBA" id="ARBA00022695"/>
    </source>
</evidence>
<dbReference type="Pfam" id="PF00665">
    <property type="entry name" value="rve"/>
    <property type="match status" value="1"/>
</dbReference>
<dbReference type="Gene3D" id="3.30.420.10">
    <property type="entry name" value="Ribonuclease H-like superfamily/Ribonuclease H"/>
    <property type="match status" value="1"/>
</dbReference>
<dbReference type="PROSITE" id="PS50013">
    <property type="entry name" value="CHROMO_2"/>
    <property type="match status" value="1"/>
</dbReference>